<feature type="compositionally biased region" description="Polar residues" evidence="13">
    <location>
        <begin position="124"/>
        <end position="133"/>
    </location>
</feature>
<evidence type="ECO:0000259" key="14">
    <source>
        <dbReference type="PROSITE" id="PS50011"/>
    </source>
</evidence>
<dbReference type="EMBL" id="UFAJ01000987">
    <property type="protein sequence ID" value="SSD61920.1"/>
    <property type="molecule type" value="Genomic_DNA"/>
</dbReference>
<keyword evidence="1" id="KW-0723">Serine/threonine-protein kinase</keyword>
<dbReference type="PANTHER" id="PTHR48013">
    <property type="entry name" value="DUAL SPECIFICITY MITOGEN-ACTIVATED PROTEIN KINASE KINASE 5-RELATED"/>
    <property type="match status" value="1"/>
</dbReference>
<evidence type="ECO:0000256" key="7">
    <source>
        <dbReference type="ARBA" id="ARBA00038035"/>
    </source>
</evidence>
<evidence type="ECO:0000256" key="10">
    <source>
        <dbReference type="ARBA" id="ARBA00049299"/>
    </source>
</evidence>
<dbReference type="GO" id="GO:0051286">
    <property type="term" value="C:cell tip"/>
    <property type="evidence" value="ECO:0007669"/>
    <property type="project" value="UniProtKB-ARBA"/>
</dbReference>
<comment type="catalytic activity">
    <reaction evidence="9">
        <text>L-seryl-[protein] + ATP = O-phospho-L-seryl-[protein] + ADP + H(+)</text>
        <dbReference type="Rhea" id="RHEA:17989"/>
        <dbReference type="Rhea" id="RHEA-COMP:9863"/>
        <dbReference type="Rhea" id="RHEA-COMP:11604"/>
        <dbReference type="ChEBI" id="CHEBI:15378"/>
        <dbReference type="ChEBI" id="CHEBI:29999"/>
        <dbReference type="ChEBI" id="CHEBI:30616"/>
        <dbReference type="ChEBI" id="CHEBI:83421"/>
        <dbReference type="ChEBI" id="CHEBI:456216"/>
        <dbReference type="EC" id="2.7.12.2"/>
    </reaction>
</comment>
<dbReference type="PROSITE" id="PS50011">
    <property type="entry name" value="PROTEIN_KINASE_DOM"/>
    <property type="match status" value="1"/>
</dbReference>
<dbReference type="InterPro" id="IPR008271">
    <property type="entry name" value="Ser/Thr_kinase_AS"/>
</dbReference>
<evidence type="ECO:0000313" key="16">
    <source>
        <dbReference type="Proteomes" id="UP000262825"/>
    </source>
</evidence>
<dbReference type="GO" id="GO:0004674">
    <property type="term" value="F:protein serine/threonine kinase activity"/>
    <property type="evidence" value="ECO:0007669"/>
    <property type="project" value="UniProtKB-KW"/>
</dbReference>
<evidence type="ECO:0000256" key="11">
    <source>
        <dbReference type="ARBA" id="ARBA00051693"/>
    </source>
</evidence>
<evidence type="ECO:0000256" key="5">
    <source>
        <dbReference type="ARBA" id="ARBA00022777"/>
    </source>
</evidence>
<dbReference type="InterPro" id="IPR000719">
    <property type="entry name" value="Prot_kinase_dom"/>
</dbReference>
<feature type="domain" description="Protein kinase" evidence="14">
    <location>
        <begin position="185"/>
        <end position="523"/>
    </location>
</feature>
<dbReference type="InterPro" id="IPR017441">
    <property type="entry name" value="Protein_kinase_ATP_BS"/>
</dbReference>
<feature type="region of interest" description="Disordered" evidence="13">
    <location>
        <begin position="279"/>
        <end position="312"/>
    </location>
</feature>
<keyword evidence="6 12" id="KW-0067">ATP-binding</keyword>
<feature type="compositionally biased region" description="Polar residues" evidence="13">
    <location>
        <begin position="285"/>
        <end position="296"/>
    </location>
</feature>
<evidence type="ECO:0000256" key="3">
    <source>
        <dbReference type="ARBA" id="ARBA00022679"/>
    </source>
</evidence>
<keyword evidence="2" id="KW-0597">Phosphoprotein</keyword>
<accession>A0A376BCS0</accession>
<feature type="compositionally biased region" description="Basic and acidic residues" evidence="13">
    <location>
        <begin position="106"/>
        <end position="123"/>
    </location>
</feature>
<keyword evidence="4 12" id="KW-0547">Nucleotide-binding</keyword>
<feature type="region of interest" description="Disordered" evidence="13">
    <location>
        <begin position="106"/>
        <end position="146"/>
    </location>
</feature>
<evidence type="ECO:0000256" key="1">
    <source>
        <dbReference type="ARBA" id="ARBA00022527"/>
    </source>
</evidence>
<name>A0A376BCS0_9ASCO</name>
<dbReference type="Gene3D" id="3.30.200.20">
    <property type="entry name" value="Phosphorylase Kinase, domain 1"/>
    <property type="match status" value="1"/>
</dbReference>
<dbReference type="GO" id="GO:0005524">
    <property type="term" value="F:ATP binding"/>
    <property type="evidence" value="ECO:0007669"/>
    <property type="project" value="UniProtKB-UniRule"/>
</dbReference>
<keyword evidence="5 15" id="KW-0418">Kinase</keyword>
<evidence type="ECO:0000256" key="12">
    <source>
        <dbReference type="PROSITE-ProRule" id="PRU10141"/>
    </source>
</evidence>
<dbReference type="GO" id="GO:0071507">
    <property type="term" value="P:pheromone response MAPK cascade"/>
    <property type="evidence" value="ECO:0007669"/>
    <property type="project" value="UniProtKB-ARBA"/>
</dbReference>
<dbReference type="Proteomes" id="UP000262825">
    <property type="component" value="Unassembled WGS sequence"/>
</dbReference>
<dbReference type="SMART" id="SM00220">
    <property type="entry name" value="S_TKc"/>
    <property type="match status" value="1"/>
</dbReference>
<dbReference type="PROSITE" id="PS00108">
    <property type="entry name" value="PROTEIN_KINASE_ST"/>
    <property type="match status" value="1"/>
</dbReference>
<dbReference type="PANTHER" id="PTHR48013:SF9">
    <property type="entry name" value="DUAL SPECIFICITY MITOGEN-ACTIVATED PROTEIN KINASE KINASE 5"/>
    <property type="match status" value="1"/>
</dbReference>
<keyword evidence="16" id="KW-1185">Reference proteome</keyword>
<evidence type="ECO:0000256" key="8">
    <source>
        <dbReference type="ARBA" id="ARBA00038999"/>
    </source>
</evidence>
<dbReference type="InterPro" id="IPR011009">
    <property type="entry name" value="Kinase-like_dom_sf"/>
</dbReference>
<evidence type="ECO:0000256" key="4">
    <source>
        <dbReference type="ARBA" id="ARBA00022741"/>
    </source>
</evidence>
<dbReference type="Pfam" id="PF00069">
    <property type="entry name" value="Pkinase"/>
    <property type="match status" value="2"/>
</dbReference>
<evidence type="ECO:0000256" key="2">
    <source>
        <dbReference type="ARBA" id="ARBA00022553"/>
    </source>
</evidence>
<gene>
    <name evidence="15" type="ORF">SCODWIG_03681</name>
</gene>
<dbReference type="EC" id="2.7.12.2" evidence="8"/>
<dbReference type="SUPFAM" id="SSF56112">
    <property type="entry name" value="Protein kinase-like (PK-like)"/>
    <property type="match status" value="1"/>
</dbReference>
<dbReference type="AlphaFoldDB" id="A0A376BCS0"/>
<comment type="similarity">
    <text evidence="7">Belongs to the protein kinase superfamily. STE Ser/Thr protein kinase family. MAP kinase kinase subfamily.</text>
</comment>
<dbReference type="Gene3D" id="1.10.510.10">
    <property type="entry name" value="Transferase(Phosphotransferase) domain 1"/>
    <property type="match status" value="1"/>
</dbReference>
<reference evidence="16" key="1">
    <citation type="submission" date="2018-06" db="EMBL/GenBank/DDBJ databases">
        <authorList>
            <person name="Guldener U."/>
        </authorList>
    </citation>
    <scope>NUCLEOTIDE SEQUENCE [LARGE SCALE GENOMIC DNA]</scope>
    <source>
        <strain evidence="16">UTAD17</strain>
    </source>
</reference>
<evidence type="ECO:0000313" key="15">
    <source>
        <dbReference type="EMBL" id="SSD61920.1"/>
    </source>
</evidence>
<keyword evidence="3" id="KW-0808">Transferase</keyword>
<protein>
    <recommendedName>
        <fullName evidence="8">mitogen-activated protein kinase kinase</fullName>
        <ecNumber evidence="8">2.7.12.2</ecNumber>
    </recommendedName>
</protein>
<evidence type="ECO:0000256" key="9">
    <source>
        <dbReference type="ARBA" id="ARBA00049014"/>
    </source>
</evidence>
<feature type="region of interest" description="Disordered" evidence="13">
    <location>
        <begin position="32"/>
        <end position="54"/>
    </location>
</feature>
<dbReference type="FunFam" id="1.10.510.10:FF:000921">
    <property type="entry name" value="Serine/threonine-protein kinase STE7"/>
    <property type="match status" value="1"/>
</dbReference>
<comment type="catalytic activity">
    <reaction evidence="11">
        <text>L-tyrosyl-[protein] + ATP = O-phospho-L-tyrosyl-[protein] + ADP + H(+)</text>
        <dbReference type="Rhea" id="RHEA:10596"/>
        <dbReference type="Rhea" id="RHEA-COMP:10136"/>
        <dbReference type="Rhea" id="RHEA-COMP:20101"/>
        <dbReference type="ChEBI" id="CHEBI:15378"/>
        <dbReference type="ChEBI" id="CHEBI:30616"/>
        <dbReference type="ChEBI" id="CHEBI:46858"/>
        <dbReference type="ChEBI" id="CHEBI:61978"/>
        <dbReference type="ChEBI" id="CHEBI:456216"/>
        <dbReference type="EC" id="2.7.12.2"/>
    </reaction>
</comment>
<sequence length="573" mass="65147">MNLDINRQNLFTTKSFTRANHKNLSLKDNVSNRNVETSKQDSIDENNNNETIHNHAINPGLFRSAKPLIRKSLKRNKKPTLQLGESNAKKNIFACVPTNTTIDEINHTNRNDTHSFTRKKDNVSSDSTTNTNKKNFKLPPSPVHAREPSISGMNSLADDFDKLSVFNNDNNNIVTQGATIQLDDLVQLGKIGSGNSGTVLKVLHVPNSKIIAKKIIPIENNLPQVKQQLIRELTIMQKIGKHNNIVEFYSAFYNTVTTSQTKLVTPLSTTTNIASDDEDYVNKYKSPNESQISNYNADDKVDGREDDDHDDEDNAVMSNEIIICMEYMNLGSLDKILSTYKRYCRRNGVPISQQTSWFNNDLVISKISFGVLNGLNFLYTNYKIIHRDIKPSNILLNSKGYVKICDFGVSKKLIDSIADTFVGTSTYMSPERIQGGVYTTKGDIWSLGLMIIELLTGEFPLGGHNDTPEGILDLLQKIVNEASPKLPNPSTYTKELNDLVKRCCVKDEKERSSLQELLYHDFITKYSNSPEYDREFRHWCKKIKKLMQEEKTVRREEMERAKLQKLQQQNQLP</sequence>
<organism evidence="15 16">
    <name type="scientific">Saccharomycodes ludwigii</name>
    <dbReference type="NCBI Taxonomy" id="36035"/>
    <lineage>
        <taxon>Eukaryota</taxon>
        <taxon>Fungi</taxon>
        <taxon>Dikarya</taxon>
        <taxon>Ascomycota</taxon>
        <taxon>Saccharomycotina</taxon>
        <taxon>Saccharomycetes</taxon>
        <taxon>Saccharomycodales</taxon>
        <taxon>Saccharomycodaceae</taxon>
        <taxon>Saccharomycodes</taxon>
    </lineage>
</organism>
<feature type="binding site" evidence="12">
    <location>
        <position position="214"/>
    </location>
    <ligand>
        <name>ATP</name>
        <dbReference type="ChEBI" id="CHEBI:30616"/>
    </ligand>
</feature>
<dbReference type="GO" id="GO:0004708">
    <property type="term" value="F:MAP kinase kinase activity"/>
    <property type="evidence" value="ECO:0007669"/>
    <property type="project" value="UniProtKB-EC"/>
</dbReference>
<dbReference type="PROSITE" id="PS00107">
    <property type="entry name" value="PROTEIN_KINASE_ATP"/>
    <property type="match status" value="1"/>
</dbReference>
<comment type="catalytic activity">
    <reaction evidence="10">
        <text>L-threonyl-[protein] + ATP = O-phospho-L-threonyl-[protein] + ADP + H(+)</text>
        <dbReference type="Rhea" id="RHEA:46608"/>
        <dbReference type="Rhea" id="RHEA-COMP:11060"/>
        <dbReference type="Rhea" id="RHEA-COMP:11605"/>
        <dbReference type="ChEBI" id="CHEBI:15378"/>
        <dbReference type="ChEBI" id="CHEBI:30013"/>
        <dbReference type="ChEBI" id="CHEBI:30616"/>
        <dbReference type="ChEBI" id="CHEBI:61977"/>
        <dbReference type="ChEBI" id="CHEBI:456216"/>
        <dbReference type="EC" id="2.7.12.2"/>
    </reaction>
</comment>
<dbReference type="VEuPathDB" id="FungiDB:SCODWIG_03681"/>
<evidence type="ECO:0000256" key="6">
    <source>
        <dbReference type="ARBA" id="ARBA00022840"/>
    </source>
</evidence>
<proteinExistence type="inferred from homology"/>
<evidence type="ECO:0000256" key="13">
    <source>
        <dbReference type="SAM" id="MobiDB-lite"/>
    </source>
</evidence>